<dbReference type="Gene3D" id="1.10.8.640">
    <property type="entry name" value="Cytochrome C biogenesis protein"/>
    <property type="match status" value="1"/>
</dbReference>
<organism evidence="9 10">
    <name type="scientific">Thioalkalivibrio denitrificans</name>
    <dbReference type="NCBI Taxonomy" id="108003"/>
    <lineage>
        <taxon>Bacteria</taxon>
        <taxon>Pseudomonadati</taxon>
        <taxon>Pseudomonadota</taxon>
        <taxon>Gammaproteobacteria</taxon>
        <taxon>Chromatiales</taxon>
        <taxon>Ectothiorhodospiraceae</taxon>
        <taxon>Thioalkalivibrio</taxon>
    </lineage>
</organism>
<keyword evidence="7" id="KW-1133">Transmembrane helix</keyword>
<dbReference type="EMBL" id="MVBK01000035">
    <property type="protein sequence ID" value="OOG25693.1"/>
    <property type="molecule type" value="Genomic_DNA"/>
</dbReference>
<keyword evidence="10" id="KW-1185">Reference proteome</keyword>
<dbReference type="Proteomes" id="UP000189462">
    <property type="component" value="Unassembled WGS sequence"/>
</dbReference>
<evidence type="ECO:0000256" key="7">
    <source>
        <dbReference type="RuleBase" id="RU364112"/>
    </source>
</evidence>
<dbReference type="InterPro" id="IPR005616">
    <property type="entry name" value="CcmH/CycL/Ccl2/NrfF_N"/>
</dbReference>
<keyword evidence="4 7" id="KW-0732">Signal</keyword>
<feature type="signal peptide" evidence="7">
    <location>
        <begin position="1"/>
        <end position="19"/>
    </location>
</feature>
<dbReference type="GO" id="GO:0017004">
    <property type="term" value="P:cytochrome complex assembly"/>
    <property type="evidence" value="ECO:0007669"/>
    <property type="project" value="UniProtKB-KW"/>
</dbReference>
<name>A0A1V3NL64_9GAMM</name>
<keyword evidence="2 7" id="KW-0349">Heme</keyword>
<evidence type="ECO:0000256" key="6">
    <source>
        <dbReference type="ARBA" id="ARBA00023004"/>
    </source>
</evidence>
<evidence type="ECO:0000256" key="2">
    <source>
        <dbReference type="ARBA" id="ARBA00022617"/>
    </source>
</evidence>
<dbReference type="OrthoDB" id="9804975at2"/>
<keyword evidence="3 7" id="KW-0479">Metal-binding</keyword>
<dbReference type="AlphaFoldDB" id="A0A1V3NL64"/>
<dbReference type="InterPro" id="IPR038297">
    <property type="entry name" value="CcmH/CycL/NrfF/Ccl2_sf"/>
</dbReference>
<proteinExistence type="inferred from homology"/>
<dbReference type="FunFam" id="1.10.8.640:FF:000001">
    <property type="entry name" value="Cytochrome c-type biogenesis protein"/>
    <property type="match status" value="1"/>
</dbReference>
<dbReference type="PANTHER" id="PTHR47870:SF1">
    <property type="entry name" value="CYTOCHROME C-TYPE BIOGENESIS PROTEIN CCMH"/>
    <property type="match status" value="1"/>
</dbReference>
<dbReference type="STRING" id="108003.B1C78_06220"/>
<evidence type="ECO:0000256" key="3">
    <source>
        <dbReference type="ARBA" id="ARBA00022723"/>
    </source>
</evidence>
<accession>A0A1V3NL64</accession>
<sequence length="153" mass="17170">MALLATLVLAAFAATPGAAKPMMSPVDFATPEQEAQYQKLVRELRCTVCQSETIYESNAALAGDMRRRVYEMTVAGASEQEIIDFLVQRYGDYVRYRPAFQANTALLWVSPFLILVAGTLIWLQAVRQRRRALTRAGLTADERAALERFRHGE</sequence>
<gene>
    <name evidence="9" type="ORF">B1C78_06220</name>
</gene>
<evidence type="ECO:0000256" key="5">
    <source>
        <dbReference type="ARBA" id="ARBA00022748"/>
    </source>
</evidence>
<keyword evidence="7" id="KW-0812">Transmembrane</keyword>
<keyword evidence="7" id="KW-0472">Membrane</keyword>
<evidence type="ECO:0000259" key="8">
    <source>
        <dbReference type="Pfam" id="PF03918"/>
    </source>
</evidence>
<dbReference type="RefSeq" id="WP_139349824.1">
    <property type="nucleotide sequence ID" value="NZ_MVBK01000035.1"/>
</dbReference>
<evidence type="ECO:0000256" key="1">
    <source>
        <dbReference type="ARBA" id="ARBA00010342"/>
    </source>
</evidence>
<evidence type="ECO:0000313" key="9">
    <source>
        <dbReference type="EMBL" id="OOG25693.1"/>
    </source>
</evidence>
<dbReference type="GO" id="GO:0046872">
    <property type="term" value="F:metal ion binding"/>
    <property type="evidence" value="ECO:0007669"/>
    <property type="project" value="UniProtKB-KW"/>
</dbReference>
<keyword evidence="6 7" id="KW-0408">Iron</keyword>
<comment type="caution">
    <text evidence="9">The sequence shown here is derived from an EMBL/GenBank/DDBJ whole genome shotgun (WGS) entry which is preliminary data.</text>
</comment>
<dbReference type="Pfam" id="PF03918">
    <property type="entry name" value="CcmH"/>
    <property type="match status" value="1"/>
</dbReference>
<reference evidence="9 10" key="1">
    <citation type="submission" date="2017-02" db="EMBL/GenBank/DDBJ databases">
        <title>Genomic diversity within the haloalkaliphilic genus Thioalkalivibrio.</title>
        <authorList>
            <person name="Ahn A.-C."/>
            <person name="Meier-Kolthoff J."/>
            <person name="Overmars L."/>
            <person name="Richter M."/>
            <person name="Woyke T."/>
            <person name="Sorokin D.Y."/>
            <person name="Muyzer G."/>
        </authorList>
    </citation>
    <scope>NUCLEOTIDE SEQUENCE [LARGE SCALE GENOMIC DNA]</scope>
    <source>
        <strain evidence="9 10">ALJD</strain>
    </source>
</reference>
<feature type="chain" id="PRO_5011831048" description="Cytochrome c-type biogenesis protein" evidence="7">
    <location>
        <begin position="20"/>
        <end position="153"/>
    </location>
</feature>
<comment type="function">
    <text evidence="7">Possible subunit of a heme lyase.</text>
</comment>
<feature type="transmembrane region" description="Helical" evidence="7">
    <location>
        <begin position="105"/>
        <end position="125"/>
    </location>
</feature>
<protein>
    <recommendedName>
        <fullName evidence="7">Cytochrome c-type biogenesis protein</fullName>
    </recommendedName>
</protein>
<comment type="similarity">
    <text evidence="1 7">Belongs to the CcmH/CycL/Ccl2/NrfF family.</text>
</comment>
<keyword evidence="5" id="KW-0201">Cytochrome c-type biogenesis</keyword>
<evidence type="ECO:0000313" key="10">
    <source>
        <dbReference type="Proteomes" id="UP000189462"/>
    </source>
</evidence>
<dbReference type="InterPro" id="IPR051263">
    <property type="entry name" value="C-type_cytochrome_biogenesis"/>
</dbReference>
<dbReference type="PANTHER" id="PTHR47870">
    <property type="entry name" value="CYTOCHROME C-TYPE BIOGENESIS PROTEIN CCMH"/>
    <property type="match status" value="1"/>
</dbReference>
<evidence type="ECO:0000256" key="4">
    <source>
        <dbReference type="ARBA" id="ARBA00022729"/>
    </source>
</evidence>
<feature type="domain" description="CcmH/CycL/Ccl2/NrfF N-terminal" evidence="8">
    <location>
        <begin position="11"/>
        <end position="148"/>
    </location>
</feature>
<dbReference type="GO" id="GO:0005886">
    <property type="term" value="C:plasma membrane"/>
    <property type="evidence" value="ECO:0007669"/>
    <property type="project" value="TreeGrafter"/>
</dbReference>
<dbReference type="CDD" id="cd16378">
    <property type="entry name" value="CcmH_N"/>
    <property type="match status" value="1"/>
</dbReference>